<evidence type="ECO:0000256" key="2">
    <source>
        <dbReference type="ARBA" id="ARBA00043866"/>
    </source>
</evidence>
<dbReference type="GO" id="GO:0008270">
    <property type="term" value="F:zinc ion binding"/>
    <property type="evidence" value="ECO:0007669"/>
    <property type="project" value="UniProtKB-KW"/>
</dbReference>
<feature type="compositionally biased region" description="Acidic residues" evidence="5">
    <location>
        <begin position="732"/>
        <end position="755"/>
    </location>
</feature>
<reference evidence="8" key="1">
    <citation type="journal article" date="2018" name="Mol. Biol. Evol.">
        <title>Broad Genomic Sampling Reveals a Smut Pathogenic Ancestry of the Fungal Clade Ustilaginomycotina.</title>
        <authorList>
            <person name="Kijpornyongpan T."/>
            <person name="Mondo S.J."/>
            <person name="Barry K."/>
            <person name="Sandor L."/>
            <person name="Lee J."/>
            <person name="Lipzen A."/>
            <person name="Pangilinan J."/>
            <person name="LaButti K."/>
            <person name="Hainaut M."/>
            <person name="Henrissat B."/>
            <person name="Grigoriev I.V."/>
            <person name="Spatafora J.W."/>
            <person name="Aime M.C."/>
        </authorList>
    </citation>
    <scope>NUCLEOTIDE SEQUENCE [LARGE SCALE GENOMIC DNA]</scope>
    <source>
        <strain evidence="8">MCA 4198</strain>
    </source>
</reference>
<dbReference type="EMBL" id="KZ819641">
    <property type="protein sequence ID" value="PWN87111.1"/>
    <property type="molecule type" value="Genomic_DNA"/>
</dbReference>
<dbReference type="InterPro" id="IPR000571">
    <property type="entry name" value="Znf_CCCH"/>
</dbReference>
<feature type="compositionally biased region" description="Low complexity" evidence="5">
    <location>
        <begin position="722"/>
        <end position="731"/>
    </location>
</feature>
<dbReference type="OrthoDB" id="443401at2759"/>
<evidence type="ECO:0000313" key="8">
    <source>
        <dbReference type="EMBL" id="PWN87111.1"/>
    </source>
</evidence>
<dbReference type="InterPro" id="IPR045137">
    <property type="entry name" value="RBM26/27"/>
</dbReference>
<dbReference type="InterPro" id="IPR000504">
    <property type="entry name" value="RRM_dom"/>
</dbReference>
<evidence type="ECO:0008006" key="10">
    <source>
        <dbReference type="Google" id="ProtNLM"/>
    </source>
</evidence>
<protein>
    <recommendedName>
        <fullName evidence="10">C3H1-type domain-containing protein</fullName>
    </recommendedName>
</protein>
<dbReference type="GeneID" id="37045639"/>
<keyword evidence="1 3" id="KW-0694">RNA-binding</keyword>
<feature type="region of interest" description="Disordered" evidence="5">
    <location>
        <begin position="587"/>
        <end position="606"/>
    </location>
</feature>
<dbReference type="PANTHER" id="PTHR14398:SF0">
    <property type="entry name" value="ZINC FINGER PROTEIN SWM"/>
    <property type="match status" value="1"/>
</dbReference>
<dbReference type="InterPro" id="IPR012677">
    <property type="entry name" value="Nucleotide-bd_a/b_plait_sf"/>
</dbReference>
<gene>
    <name evidence="8" type="ORF">FA10DRAFT_281884</name>
</gene>
<dbReference type="PROSITE" id="PS50102">
    <property type="entry name" value="RRM"/>
    <property type="match status" value="1"/>
</dbReference>
<dbReference type="SMART" id="SM00356">
    <property type="entry name" value="ZnF_C3H1"/>
    <property type="match status" value="1"/>
</dbReference>
<feature type="domain" description="RRM" evidence="6">
    <location>
        <begin position="336"/>
        <end position="408"/>
    </location>
</feature>
<feature type="compositionally biased region" description="Pro residues" evidence="5">
    <location>
        <begin position="244"/>
        <end position="254"/>
    </location>
</feature>
<keyword evidence="4" id="KW-0863">Zinc-finger</keyword>
<evidence type="ECO:0000256" key="3">
    <source>
        <dbReference type="PROSITE-ProRule" id="PRU00176"/>
    </source>
</evidence>
<feature type="domain" description="C3H1-type" evidence="7">
    <location>
        <begin position="152"/>
        <end position="180"/>
    </location>
</feature>
<dbReference type="Pfam" id="PF00642">
    <property type="entry name" value="zf-CCCH"/>
    <property type="match status" value="1"/>
</dbReference>
<feature type="region of interest" description="Disordered" evidence="5">
    <location>
        <begin position="722"/>
        <end position="761"/>
    </location>
</feature>
<evidence type="ECO:0000313" key="9">
    <source>
        <dbReference type="Proteomes" id="UP000245768"/>
    </source>
</evidence>
<proteinExistence type="predicted"/>
<feature type="region of interest" description="Disordered" evidence="5">
    <location>
        <begin position="236"/>
        <end position="265"/>
    </location>
</feature>
<evidence type="ECO:0000259" key="6">
    <source>
        <dbReference type="PROSITE" id="PS50102"/>
    </source>
</evidence>
<feature type="region of interest" description="Disordered" evidence="5">
    <location>
        <begin position="82"/>
        <end position="160"/>
    </location>
</feature>
<name>A0A316YD59_9BASI</name>
<keyword evidence="9" id="KW-1185">Reference proteome</keyword>
<keyword evidence="4" id="KW-0862">Zinc</keyword>
<sequence>MGLFDTKHSDELKLWLVKELEPICDADPEVLSDYVLALLKHDASEGDIEKMLAEQLDDFLGESTASFVKKALDALRNSTYLPESKRPVESAAPSRKRSAEDEGRRSPPKSSRPAEGSSPQDQHNSAAGPSSLGHHERGSGSPGPRDYQNRNRRPKDPCRDYHLKGFCPRGNECRWDHSPQAGAKLAAANGFPVMAQMPGFAAGQPGMGRGQQAFMARPPFAGQGPVPPQFMGMPSQGWGAAPQGSPPEGVPPYVPHQQPLTNGAPGDAPSLALRMGAQQPDPQVHEQNGAGGFPQTSGLPGFRGGMRGGARGGRGGAGGGRGGGFGTFGSQARSSTTLVIENVPQDSLDLIKINDYFKKFGTITNIQIDAPSAKALVSYSQPSEAKTAHSSPDVIFGNRFVKVYFQKLDEGTNGAGGSPSSKPSVVAPPPKSNFIPGKTSNVYHAKPPVAASTASAEYHTKALEAQKAAQAKLDGLMAEQKEVMTKVTSGTAEEKKQGMARFKALDGEVKLAAEEVRKAVKEVQSTSAAAAGQGPDSGKWKEQREAKERQRLDRELEMHSKGGNGNGTTEELKATLARLQAEAASMGIDPASPSAPTLSGGAYRGRGRGRGAYSSYRGGRGGPPGRMSLDNRTTKLRITDLPAESEEQRNKAQEWFKQFGEVAEFSQGGFEGEPNDVLVVYKVRANAEAALRSGLSIPDVGQVKASWYTAPTASNSATAITAAGGAATASTAEEETEAGHDDDDGYDGGEGDEDKDDHFRR</sequence>
<evidence type="ECO:0000259" key="7">
    <source>
        <dbReference type="PROSITE" id="PS50103"/>
    </source>
</evidence>
<dbReference type="Pfam" id="PF01480">
    <property type="entry name" value="PWI"/>
    <property type="match status" value="1"/>
</dbReference>
<comment type="function">
    <text evidence="2">May be involved in the turnover of nuclear polyadenylated (pA+) RNA.</text>
</comment>
<dbReference type="InterPro" id="IPR002483">
    <property type="entry name" value="PWI_dom"/>
</dbReference>
<dbReference type="GO" id="GO:0003723">
    <property type="term" value="F:RNA binding"/>
    <property type="evidence" value="ECO:0007669"/>
    <property type="project" value="UniProtKB-UniRule"/>
</dbReference>
<organism evidence="8 9">
    <name type="scientific">Acaromyces ingoldii</name>
    <dbReference type="NCBI Taxonomy" id="215250"/>
    <lineage>
        <taxon>Eukaryota</taxon>
        <taxon>Fungi</taxon>
        <taxon>Dikarya</taxon>
        <taxon>Basidiomycota</taxon>
        <taxon>Ustilaginomycotina</taxon>
        <taxon>Exobasidiomycetes</taxon>
        <taxon>Exobasidiales</taxon>
        <taxon>Cryptobasidiaceae</taxon>
        <taxon>Acaromyces</taxon>
    </lineage>
</organism>
<dbReference type="RefSeq" id="XP_025374309.1">
    <property type="nucleotide sequence ID" value="XM_025523723.1"/>
</dbReference>
<dbReference type="STRING" id="215250.A0A316YD59"/>
<keyword evidence="4" id="KW-0479">Metal-binding</keyword>
<dbReference type="InterPro" id="IPR035979">
    <property type="entry name" value="RBD_domain_sf"/>
</dbReference>
<dbReference type="InParanoid" id="A0A316YD59"/>
<dbReference type="AlphaFoldDB" id="A0A316YD59"/>
<evidence type="ECO:0000256" key="4">
    <source>
        <dbReference type="PROSITE-ProRule" id="PRU00723"/>
    </source>
</evidence>
<dbReference type="SUPFAM" id="SSF54928">
    <property type="entry name" value="RNA-binding domain, RBD"/>
    <property type="match status" value="1"/>
</dbReference>
<dbReference type="Gene3D" id="3.30.70.330">
    <property type="match status" value="1"/>
</dbReference>
<feature type="zinc finger region" description="C3H1-type" evidence="4">
    <location>
        <begin position="152"/>
        <end position="180"/>
    </location>
</feature>
<dbReference type="FunCoup" id="A0A316YD59">
    <property type="interactions" value="546"/>
</dbReference>
<feature type="compositionally biased region" description="Polar residues" evidence="5">
    <location>
        <begin position="117"/>
        <end position="128"/>
    </location>
</feature>
<dbReference type="PANTHER" id="PTHR14398">
    <property type="entry name" value="RNA RECOGNITION RRM/RNP DOMAIN"/>
    <property type="match status" value="1"/>
</dbReference>
<feature type="compositionally biased region" description="Basic and acidic residues" evidence="5">
    <location>
        <begin position="538"/>
        <end position="560"/>
    </location>
</feature>
<dbReference type="GO" id="GO:0005634">
    <property type="term" value="C:nucleus"/>
    <property type="evidence" value="ECO:0007669"/>
    <property type="project" value="TreeGrafter"/>
</dbReference>
<evidence type="ECO:0000256" key="1">
    <source>
        <dbReference type="ARBA" id="ARBA00022884"/>
    </source>
</evidence>
<dbReference type="PROSITE" id="PS50103">
    <property type="entry name" value="ZF_C3H1"/>
    <property type="match status" value="1"/>
</dbReference>
<accession>A0A316YD59</accession>
<evidence type="ECO:0000256" key="5">
    <source>
        <dbReference type="SAM" id="MobiDB-lite"/>
    </source>
</evidence>
<dbReference type="Proteomes" id="UP000245768">
    <property type="component" value="Unassembled WGS sequence"/>
</dbReference>
<dbReference type="Gene3D" id="1.20.1390.10">
    <property type="entry name" value="PWI domain"/>
    <property type="match status" value="1"/>
</dbReference>
<feature type="region of interest" description="Disordered" evidence="5">
    <location>
        <begin position="281"/>
        <end position="300"/>
    </location>
</feature>
<dbReference type="CDD" id="cd12257">
    <property type="entry name" value="RRM1_RBM26_like"/>
    <property type="match status" value="1"/>
</dbReference>
<feature type="region of interest" description="Disordered" evidence="5">
    <location>
        <begin position="523"/>
        <end position="569"/>
    </location>
</feature>
<dbReference type="FunFam" id="3.30.70.330:FF:000844">
    <property type="entry name" value="Proteins containing the RNA recognition motif"/>
    <property type="match status" value="1"/>
</dbReference>